<evidence type="ECO:0000256" key="11">
    <source>
        <dbReference type="ARBA" id="ARBA00023444"/>
    </source>
</evidence>
<evidence type="ECO:0000256" key="6">
    <source>
        <dbReference type="ARBA" id="ARBA00023002"/>
    </source>
</evidence>
<dbReference type="Pfam" id="PF02628">
    <property type="entry name" value="COX15-CtaA"/>
    <property type="match status" value="1"/>
</dbReference>
<keyword evidence="8" id="KW-0350">Heme biosynthesis</keyword>
<evidence type="ECO:0000256" key="10">
    <source>
        <dbReference type="ARBA" id="ARBA00023157"/>
    </source>
</evidence>
<dbReference type="InterPro" id="IPR050450">
    <property type="entry name" value="COX15/CtaA_HemeA_synthase"/>
</dbReference>
<dbReference type="GO" id="GO:0016491">
    <property type="term" value="F:oxidoreductase activity"/>
    <property type="evidence" value="ECO:0007669"/>
    <property type="project" value="UniProtKB-KW"/>
</dbReference>
<evidence type="ECO:0008006" key="15">
    <source>
        <dbReference type="Google" id="ProtNLM"/>
    </source>
</evidence>
<sequence>MKNNKGYVRFVRIVLLLVFVVILAGSVVRTTHSGMGCPDWPTCFGRLIPPMNAGQLPKDYEKYLSLQDIDHTFNAFHTWVEYINRLLTGVLGFAVVALIVVSFRKFYKTRPSIAWLSVSLMGIVIVESLLGWLIVRSNLHVDTVTIHLLPIFVMAGICVLMIHKAEGSYRIQDKTLKWISTVALVLVFLQVMIGTQVRTSVDITSKALKYTEREKWLSNTGIILTIHEALAWLSALACVFLFWRSLSYPRLQKLGFLLLVLIVGELVMGFTLVKMDFPAFAQPAHLVLGSAMLVTIFSYRLYFRKRK</sequence>
<keyword evidence="3 12" id="KW-0812">Transmembrane</keyword>
<comment type="pathway">
    <text evidence="11">Porphyrin-containing compound metabolism.</text>
</comment>
<dbReference type="PANTHER" id="PTHR35457:SF1">
    <property type="entry name" value="HEME A SYNTHASE"/>
    <property type="match status" value="1"/>
</dbReference>
<dbReference type="PANTHER" id="PTHR35457">
    <property type="entry name" value="HEME A SYNTHASE"/>
    <property type="match status" value="1"/>
</dbReference>
<dbReference type="GO" id="GO:0006784">
    <property type="term" value="P:heme A biosynthetic process"/>
    <property type="evidence" value="ECO:0007669"/>
    <property type="project" value="InterPro"/>
</dbReference>
<dbReference type="InterPro" id="IPR003780">
    <property type="entry name" value="COX15/CtaA_fam"/>
</dbReference>
<name>A0A2W5EUN9_9SPHI</name>
<evidence type="ECO:0000256" key="9">
    <source>
        <dbReference type="ARBA" id="ARBA00023136"/>
    </source>
</evidence>
<feature type="transmembrane region" description="Helical" evidence="12">
    <location>
        <begin position="216"/>
        <end position="242"/>
    </location>
</feature>
<keyword evidence="7" id="KW-0408">Iron</keyword>
<evidence type="ECO:0000256" key="5">
    <source>
        <dbReference type="ARBA" id="ARBA00022989"/>
    </source>
</evidence>
<evidence type="ECO:0000256" key="2">
    <source>
        <dbReference type="ARBA" id="ARBA00022475"/>
    </source>
</evidence>
<feature type="transmembrane region" description="Helical" evidence="12">
    <location>
        <begin position="82"/>
        <end position="101"/>
    </location>
</feature>
<keyword evidence="2" id="KW-1003">Cell membrane</keyword>
<keyword evidence="4" id="KW-0479">Metal-binding</keyword>
<evidence type="ECO:0000256" key="4">
    <source>
        <dbReference type="ARBA" id="ARBA00022723"/>
    </source>
</evidence>
<accession>A0A2W5EUN9</accession>
<feature type="transmembrane region" description="Helical" evidence="12">
    <location>
        <begin position="113"/>
        <end position="134"/>
    </location>
</feature>
<proteinExistence type="predicted"/>
<evidence type="ECO:0000256" key="1">
    <source>
        <dbReference type="ARBA" id="ARBA00004141"/>
    </source>
</evidence>
<evidence type="ECO:0000256" key="7">
    <source>
        <dbReference type="ARBA" id="ARBA00023004"/>
    </source>
</evidence>
<comment type="subcellular location">
    <subcellularLocation>
        <location evidence="1">Membrane</location>
        <topology evidence="1">Multi-pass membrane protein</topology>
    </subcellularLocation>
</comment>
<feature type="transmembrane region" description="Helical" evidence="12">
    <location>
        <begin position="285"/>
        <end position="303"/>
    </location>
</feature>
<gene>
    <name evidence="13" type="ORF">DI598_13810</name>
</gene>
<keyword evidence="9 12" id="KW-0472">Membrane</keyword>
<feature type="transmembrane region" description="Helical" evidence="12">
    <location>
        <begin position="254"/>
        <end position="273"/>
    </location>
</feature>
<comment type="caution">
    <text evidence="13">The sequence shown here is derived from an EMBL/GenBank/DDBJ whole genome shotgun (WGS) entry which is preliminary data.</text>
</comment>
<evidence type="ECO:0000256" key="12">
    <source>
        <dbReference type="SAM" id="Phobius"/>
    </source>
</evidence>
<evidence type="ECO:0000256" key="3">
    <source>
        <dbReference type="ARBA" id="ARBA00022692"/>
    </source>
</evidence>
<feature type="transmembrane region" description="Helical" evidence="12">
    <location>
        <begin position="146"/>
        <end position="163"/>
    </location>
</feature>
<dbReference type="AlphaFoldDB" id="A0A2W5EUN9"/>
<dbReference type="Proteomes" id="UP000249645">
    <property type="component" value="Unassembled WGS sequence"/>
</dbReference>
<evidence type="ECO:0000313" key="13">
    <source>
        <dbReference type="EMBL" id="PZP45090.1"/>
    </source>
</evidence>
<keyword evidence="6" id="KW-0560">Oxidoreductase</keyword>
<evidence type="ECO:0000256" key="8">
    <source>
        <dbReference type="ARBA" id="ARBA00023133"/>
    </source>
</evidence>
<feature type="transmembrane region" description="Helical" evidence="12">
    <location>
        <begin position="175"/>
        <end position="196"/>
    </location>
</feature>
<reference evidence="13 14" key="1">
    <citation type="submission" date="2017-11" db="EMBL/GenBank/DDBJ databases">
        <title>Infants hospitalized years apart are colonized by the same room-sourced microbial strains.</title>
        <authorList>
            <person name="Brooks B."/>
            <person name="Olm M.R."/>
            <person name="Firek B.A."/>
            <person name="Baker R."/>
            <person name="Thomas B.C."/>
            <person name="Morowitz M.J."/>
            <person name="Banfield J.F."/>
        </authorList>
    </citation>
    <scope>NUCLEOTIDE SEQUENCE [LARGE SCALE GENOMIC DNA]</scope>
    <source>
        <strain evidence="13">S2_009_000_R2_76</strain>
    </source>
</reference>
<dbReference type="EMBL" id="QFOI01000286">
    <property type="protein sequence ID" value="PZP45090.1"/>
    <property type="molecule type" value="Genomic_DNA"/>
</dbReference>
<evidence type="ECO:0000313" key="14">
    <source>
        <dbReference type="Proteomes" id="UP000249645"/>
    </source>
</evidence>
<dbReference type="GO" id="GO:0046872">
    <property type="term" value="F:metal ion binding"/>
    <property type="evidence" value="ECO:0007669"/>
    <property type="project" value="UniProtKB-KW"/>
</dbReference>
<protein>
    <recommendedName>
        <fullName evidence="15">Heme A synthase</fullName>
    </recommendedName>
</protein>
<keyword evidence="5 12" id="KW-1133">Transmembrane helix</keyword>
<keyword evidence="10" id="KW-1015">Disulfide bond</keyword>
<dbReference type="GO" id="GO:0016020">
    <property type="term" value="C:membrane"/>
    <property type="evidence" value="ECO:0007669"/>
    <property type="project" value="UniProtKB-SubCell"/>
</dbReference>
<organism evidence="13 14">
    <name type="scientific">Pseudopedobacter saltans</name>
    <dbReference type="NCBI Taxonomy" id="151895"/>
    <lineage>
        <taxon>Bacteria</taxon>
        <taxon>Pseudomonadati</taxon>
        <taxon>Bacteroidota</taxon>
        <taxon>Sphingobacteriia</taxon>
        <taxon>Sphingobacteriales</taxon>
        <taxon>Sphingobacteriaceae</taxon>
        <taxon>Pseudopedobacter</taxon>
    </lineage>
</organism>